<proteinExistence type="predicted"/>
<dbReference type="SUPFAM" id="SSF57903">
    <property type="entry name" value="FYVE/PHD zinc finger"/>
    <property type="match status" value="1"/>
</dbReference>
<evidence type="ECO:0000256" key="3">
    <source>
        <dbReference type="SAM" id="Coils"/>
    </source>
</evidence>
<feature type="region of interest" description="Disordered" evidence="4">
    <location>
        <begin position="757"/>
        <end position="779"/>
    </location>
</feature>
<feature type="domain" description="RabBD" evidence="7">
    <location>
        <begin position="33"/>
        <end position="166"/>
    </location>
</feature>
<feature type="domain" description="C2" evidence="5">
    <location>
        <begin position="607"/>
        <end position="729"/>
    </location>
</feature>
<dbReference type="Pfam" id="PF00595">
    <property type="entry name" value="PDZ"/>
    <property type="match status" value="1"/>
</dbReference>
<dbReference type="CDD" id="cd06714">
    <property type="entry name" value="PDZ_RIM-like"/>
    <property type="match status" value="1"/>
</dbReference>
<dbReference type="Pfam" id="PF02318">
    <property type="entry name" value="FYVE_2"/>
    <property type="match status" value="1"/>
</dbReference>
<feature type="region of interest" description="Disordered" evidence="4">
    <location>
        <begin position="795"/>
        <end position="819"/>
    </location>
</feature>
<dbReference type="AlphaFoldDB" id="A0AAN8PXC7"/>
<dbReference type="GO" id="GO:0042391">
    <property type="term" value="P:regulation of membrane potential"/>
    <property type="evidence" value="ECO:0007669"/>
    <property type="project" value="TreeGrafter"/>
</dbReference>
<dbReference type="SMART" id="SM00228">
    <property type="entry name" value="PDZ"/>
    <property type="match status" value="1"/>
</dbReference>
<dbReference type="Pfam" id="PF00168">
    <property type="entry name" value="C2"/>
    <property type="match status" value="2"/>
</dbReference>
<evidence type="ECO:0000256" key="1">
    <source>
        <dbReference type="ARBA" id="ARBA00023018"/>
    </source>
</evidence>
<dbReference type="EMBL" id="JAZGQO010000003">
    <property type="protein sequence ID" value="KAK6188394.1"/>
    <property type="molecule type" value="Genomic_DNA"/>
</dbReference>
<dbReference type="InterPro" id="IPR013083">
    <property type="entry name" value="Znf_RING/FYVE/PHD"/>
</dbReference>
<dbReference type="Gene3D" id="3.30.40.10">
    <property type="entry name" value="Zinc/RING finger domain, C3HC4 (zinc finger)"/>
    <property type="match status" value="1"/>
</dbReference>
<accession>A0AAN8PXC7</accession>
<sequence length="1090" mass="122246">MASIMKKVFGGLGIKHSLGKPSSPSTQAHGPPSPDLSGLSAGELQTLNEVFRRQTEFEQAEIQRIERIRKDLEKYEETIRAQAEAKKKLKHVDLRLCRLCYKTKFADGIGRLCYDCHKRVCTRCGSFTRPRWNVKKNKSVRGKWICNMCQLKRETLCKTGQWCGDDTYIPSGQVMLSKVNVYGTETESDLSGTMQNLIPSDSEKMPMGNLTDSELIRDMDTSRDFHDLSVRRARRCSLPVTPRSKSFDEDEDDVDDNQEELHRERLLFRQKRQQRKWRRRYLPSNHFSEESTYEMTSDTNDVPFSSGLSSEERKRPKLKSRYKSLPKLQLTGKFHSRSKLSLDSMTDDSSALSYLTKDSSISDCANSSLPLNKMQRQDAIYRSSSSSLVSDAKCVDGNGDGFSQLPNHKENRTAALRGFQSCCYQVASKEELLSRRVTLSQCENIEICQNSPFSGVVSSAAGNPHEVILHRDKSDPSQRTKGLGMRVVGGKEGDSGELGAFVSMVIKGGPADVQGGIKEGDQILEVDGQSLVGVTFEEARDITDKAGNVVQLVVLHQSQSNKLVSPGDRRVLKTGLSMANPLPPMNKPRRRMLPPTPIEIKKTTRKVSGRIQAQINYSPTDEILSVIVIKATDIGLSDEASRIPKPFAMVHILPQRSLFCFYETEPQKKTRNPEWNKTFEYPDIAEHELRRLSVEITIWSQKLTGDIFIGEVLLDLKDKVPVGPIWYDLEDHDENSSPLPDRKSSVGDISEADILIGSQDKGDDHPSVHRSLPSTPSYEHTSNRLLVKMQTVTGHGIDDHYTPSPTPSPTNFPDGIFNEGKRQSFSKKVKKRMSNAVCKVSLSLSISDKRENDSDGYIPRKLSRGLSLEQTENSDSPRMRKLSNVNLDMLAPPHPLSRRSSQSSYQTDGPSENDEDLLRDVPDTPDRPAPDGDDITSILGPGQLTPKPSAESEVCGDVKLGFMITKGQLEVDIYCARNLYLGGTNTSPDTYIKTYLVEGRKIIQKKKTRLIKASSVPQYRSKIKYSASNVHGRCMRITIWEKSKGFDKKIFVGEAVVKLDSLDLSLHTMAWYKLFKQNATDLGSNDSLNW</sequence>
<dbReference type="PROSITE" id="PS50004">
    <property type="entry name" value="C2"/>
    <property type="match status" value="2"/>
</dbReference>
<dbReference type="InterPro" id="IPR039032">
    <property type="entry name" value="Rim-like"/>
</dbReference>
<evidence type="ECO:0000259" key="7">
    <source>
        <dbReference type="PROSITE" id="PS50916"/>
    </source>
</evidence>
<protein>
    <submittedName>
        <fullName evidence="8">Uncharacterized protein</fullName>
    </submittedName>
</protein>
<dbReference type="GO" id="GO:0044325">
    <property type="term" value="F:transmembrane transporter binding"/>
    <property type="evidence" value="ECO:0007669"/>
    <property type="project" value="TreeGrafter"/>
</dbReference>
<feature type="coiled-coil region" evidence="3">
    <location>
        <begin position="58"/>
        <end position="92"/>
    </location>
</feature>
<feature type="region of interest" description="Disordered" evidence="4">
    <location>
        <begin position="18"/>
        <end position="39"/>
    </location>
</feature>
<dbReference type="Gene3D" id="2.30.42.10">
    <property type="match status" value="1"/>
</dbReference>
<evidence type="ECO:0000256" key="2">
    <source>
        <dbReference type="ARBA" id="ARBA00034103"/>
    </source>
</evidence>
<evidence type="ECO:0000259" key="6">
    <source>
        <dbReference type="PROSITE" id="PS50106"/>
    </source>
</evidence>
<feature type="domain" description="PDZ" evidence="6">
    <location>
        <begin position="466"/>
        <end position="558"/>
    </location>
</feature>
<reference evidence="8 9" key="1">
    <citation type="submission" date="2024-01" db="EMBL/GenBank/DDBJ databases">
        <title>The genome of the rayed Mediterranean limpet Patella caerulea (Linnaeus, 1758).</title>
        <authorList>
            <person name="Anh-Thu Weber A."/>
            <person name="Halstead-Nussloch G."/>
        </authorList>
    </citation>
    <scope>NUCLEOTIDE SEQUENCE [LARGE SCALE GENOMIC DNA]</scope>
    <source>
        <strain evidence="8">AATW-2023a</strain>
        <tissue evidence="8">Whole specimen</tissue>
    </source>
</reference>
<dbReference type="PROSITE" id="PS50106">
    <property type="entry name" value="PDZ"/>
    <property type="match status" value="1"/>
</dbReference>
<comment type="caution">
    <text evidence="8">The sequence shown here is derived from an EMBL/GenBank/DDBJ whole genome shotgun (WGS) entry which is preliminary data.</text>
</comment>
<dbReference type="Gene3D" id="2.60.40.150">
    <property type="entry name" value="C2 domain"/>
    <property type="match status" value="2"/>
</dbReference>
<keyword evidence="3" id="KW-0175">Coiled coil</keyword>
<dbReference type="PROSITE" id="PS50916">
    <property type="entry name" value="RABBD"/>
    <property type="match status" value="1"/>
</dbReference>
<dbReference type="PANTHER" id="PTHR12157:SF21">
    <property type="entry name" value="RAB3 INTERACTING MOLECULE, ISOFORM F"/>
    <property type="match status" value="1"/>
</dbReference>
<gene>
    <name evidence="8" type="ORF">SNE40_004575</name>
</gene>
<dbReference type="GO" id="GO:0006886">
    <property type="term" value="P:intracellular protein transport"/>
    <property type="evidence" value="ECO:0007669"/>
    <property type="project" value="InterPro"/>
</dbReference>
<dbReference type="InterPro" id="IPR041282">
    <property type="entry name" value="FYVE_2"/>
</dbReference>
<dbReference type="InterPro" id="IPR001478">
    <property type="entry name" value="PDZ"/>
</dbReference>
<dbReference type="SUPFAM" id="SSF49562">
    <property type="entry name" value="C2 domain (Calcium/lipid-binding domain, CaLB)"/>
    <property type="match status" value="2"/>
</dbReference>
<feature type="compositionally biased region" description="Polar residues" evidence="4">
    <location>
        <begin position="293"/>
        <end position="309"/>
    </location>
</feature>
<evidence type="ECO:0000259" key="5">
    <source>
        <dbReference type="PROSITE" id="PS50004"/>
    </source>
</evidence>
<dbReference type="GO" id="GO:0006887">
    <property type="term" value="P:exocytosis"/>
    <property type="evidence" value="ECO:0007669"/>
    <property type="project" value="InterPro"/>
</dbReference>
<dbReference type="GO" id="GO:0031267">
    <property type="term" value="F:small GTPase binding"/>
    <property type="evidence" value="ECO:0007669"/>
    <property type="project" value="InterPro"/>
</dbReference>
<feature type="domain" description="C2" evidence="5">
    <location>
        <begin position="948"/>
        <end position="1072"/>
    </location>
</feature>
<dbReference type="InterPro" id="IPR010911">
    <property type="entry name" value="Rab_BD"/>
</dbReference>
<feature type="region of interest" description="Disordered" evidence="4">
    <location>
        <begin position="849"/>
        <end position="951"/>
    </location>
</feature>
<dbReference type="SUPFAM" id="SSF50156">
    <property type="entry name" value="PDZ domain-like"/>
    <property type="match status" value="1"/>
</dbReference>
<dbReference type="PANTHER" id="PTHR12157">
    <property type="entry name" value="REGULATING SYNAPTIC MEMBRANE EXOCYTOSIS PROTEIN"/>
    <property type="match status" value="1"/>
</dbReference>
<organism evidence="8 9">
    <name type="scientific">Patella caerulea</name>
    <name type="common">Rayed Mediterranean limpet</name>
    <dbReference type="NCBI Taxonomy" id="87958"/>
    <lineage>
        <taxon>Eukaryota</taxon>
        <taxon>Metazoa</taxon>
        <taxon>Spiralia</taxon>
        <taxon>Lophotrochozoa</taxon>
        <taxon>Mollusca</taxon>
        <taxon>Gastropoda</taxon>
        <taxon>Patellogastropoda</taxon>
        <taxon>Patelloidea</taxon>
        <taxon>Patellidae</taxon>
        <taxon>Patella</taxon>
    </lineage>
</organism>
<dbReference type="InterPro" id="IPR000008">
    <property type="entry name" value="C2_dom"/>
</dbReference>
<dbReference type="GO" id="GO:0045202">
    <property type="term" value="C:synapse"/>
    <property type="evidence" value="ECO:0007669"/>
    <property type="project" value="UniProtKB-SubCell"/>
</dbReference>
<dbReference type="InterPro" id="IPR035892">
    <property type="entry name" value="C2_domain_sf"/>
</dbReference>
<dbReference type="Proteomes" id="UP001347796">
    <property type="component" value="Unassembled WGS sequence"/>
</dbReference>
<dbReference type="SMART" id="SM00239">
    <property type="entry name" value="C2"/>
    <property type="match status" value="2"/>
</dbReference>
<evidence type="ECO:0000256" key="4">
    <source>
        <dbReference type="SAM" id="MobiDB-lite"/>
    </source>
</evidence>
<comment type="subcellular location">
    <subcellularLocation>
        <location evidence="2">Synapse</location>
    </subcellularLocation>
</comment>
<dbReference type="InterPro" id="IPR036034">
    <property type="entry name" value="PDZ_sf"/>
</dbReference>
<dbReference type="InterPro" id="IPR011011">
    <property type="entry name" value="Znf_FYVE_PHD"/>
</dbReference>
<evidence type="ECO:0000313" key="9">
    <source>
        <dbReference type="Proteomes" id="UP001347796"/>
    </source>
</evidence>
<feature type="region of interest" description="Disordered" evidence="4">
    <location>
        <begin position="290"/>
        <end position="322"/>
    </location>
</feature>
<name>A0AAN8PXC7_PATCE</name>
<feature type="compositionally biased region" description="Basic and acidic residues" evidence="4">
    <location>
        <begin position="916"/>
        <end position="930"/>
    </location>
</feature>
<keyword evidence="9" id="KW-1185">Reference proteome</keyword>
<feature type="compositionally biased region" description="Polar residues" evidence="4">
    <location>
        <begin position="898"/>
        <end position="910"/>
    </location>
</feature>
<keyword evidence="1" id="KW-0770">Synapse</keyword>
<evidence type="ECO:0000313" key="8">
    <source>
        <dbReference type="EMBL" id="KAK6188394.1"/>
    </source>
</evidence>
<dbReference type="GO" id="GO:0016020">
    <property type="term" value="C:membrane"/>
    <property type="evidence" value="ECO:0007669"/>
    <property type="project" value="InterPro"/>
</dbReference>